<evidence type="ECO:0000256" key="1">
    <source>
        <dbReference type="SAM" id="MobiDB-lite"/>
    </source>
</evidence>
<feature type="region of interest" description="Disordered" evidence="1">
    <location>
        <begin position="1"/>
        <end position="65"/>
    </location>
</feature>
<dbReference type="SMART" id="SM00671">
    <property type="entry name" value="SEL1"/>
    <property type="match status" value="6"/>
</dbReference>
<dbReference type="Pfam" id="PF08238">
    <property type="entry name" value="Sel1"/>
    <property type="match status" value="6"/>
</dbReference>
<sequence>MVGAAVRTAGGGDGRQRSRLARRGGRHRRRIRGAARRRLEPRGRPGRGGRGGRAPPRRARRPGRDQAMTLARAGSLALRCAVAILAGGLIAAGDPPKKPTAARPAAPRGTAAPVPLPRAAFTPAMTGLPVAVPLPTLAGSTLTPVPSGDEPGADPVYAAFQRGLWVSAFAQAIPRAEAGDAAAMTMLGTLYETGLGVPRKAEKAAEWYRLAADRGDREAAAALAQMLLDGRGIARDRRRAFALFQTAAEKDQPVALYDAAVMLLDGSVTARDPARAAAYLGRAAALGNVDAQYAYATLLSDPEAPGADPVAAAKWMREAAMAGFEAAEVEWGLMLANGRGVAKDIDSAFVWLHRSALRGNAIGRNRLARMYATGLGAGFDPVEAWKWHMLAKRQGLSDLWLETRLSNLSADDRRRAEAAADAIDGEAATIAPARPGPEDDLDDPAAPAPKEAPPAAR</sequence>
<dbReference type="Gene3D" id="1.25.40.10">
    <property type="entry name" value="Tetratricopeptide repeat domain"/>
    <property type="match status" value="1"/>
</dbReference>
<dbReference type="AlphaFoldDB" id="A0A4Q9VJT6"/>
<protein>
    <submittedName>
        <fullName evidence="2">Sel1 repeat family protein</fullName>
    </submittedName>
</protein>
<organism evidence="2 3">
    <name type="scientific">Siculibacillus lacustris</name>
    <dbReference type="NCBI Taxonomy" id="1549641"/>
    <lineage>
        <taxon>Bacteria</taxon>
        <taxon>Pseudomonadati</taxon>
        <taxon>Pseudomonadota</taxon>
        <taxon>Alphaproteobacteria</taxon>
        <taxon>Hyphomicrobiales</taxon>
        <taxon>Ancalomicrobiaceae</taxon>
        <taxon>Siculibacillus</taxon>
    </lineage>
</organism>
<accession>A0A4Q9VJT6</accession>
<comment type="caution">
    <text evidence="2">The sequence shown here is derived from an EMBL/GenBank/DDBJ whole genome shotgun (WGS) entry which is preliminary data.</text>
</comment>
<dbReference type="PANTHER" id="PTHR11102">
    <property type="entry name" value="SEL-1-LIKE PROTEIN"/>
    <property type="match status" value="1"/>
</dbReference>
<gene>
    <name evidence="2" type="ORF">EYW49_16880</name>
</gene>
<dbReference type="Proteomes" id="UP000292781">
    <property type="component" value="Unassembled WGS sequence"/>
</dbReference>
<keyword evidence="3" id="KW-1185">Reference proteome</keyword>
<feature type="compositionally biased region" description="Basic residues" evidence="1">
    <location>
        <begin position="17"/>
        <end position="36"/>
    </location>
</feature>
<feature type="compositionally biased region" description="Low complexity" evidence="1">
    <location>
        <begin position="93"/>
        <end position="113"/>
    </location>
</feature>
<name>A0A4Q9VJT6_9HYPH</name>
<dbReference type="InterPro" id="IPR011990">
    <property type="entry name" value="TPR-like_helical_dom_sf"/>
</dbReference>
<dbReference type="InterPro" id="IPR006597">
    <property type="entry name" value="Sel1-like"/>
</dbReference>
<feature type="region of interest" description="Disordered" evidence="1">
    <location>
        <begin position="93"/>
        <end position="114"/>
    </location>
</feature>
<proteinExistence type="predicted"/>
<dbReference type="OrthoDB" id="9816559at2"/>
<feature type="region of interest" description="Disordered" evidence="1">
    <location>
        <begin position="417"/>
        <end position="457"/>
    </location>
</feature>
<reference evidence="2 3" key="1">
    <citation type="submission" date="2019-02" db="EMBL/GenBank/DDBJ databases">
        <title>Siculibacillus lacustris gen. nov., sp. nov., a new rosette-forming bacterium isolated from a freshwater crater lake (Lake St. Ana, Romania).</title>
        <authorList>
            <person name="Felfoldi T."/>
            <person name="Marton Z."/>
            <person name="Szabo A."/>
            <person name="Mentes A."/>
            <person name="Boka K."/>
            <person name="Marialigeti K."/>
            <person name="Mathe I."/>
            <person name="Koncz M."/>
            <person name="Schumann P."/>
            <person name="Toth E."/>
        </authorList>
    </citation>
    <scope>NUCLEOTIDE SEQUENCE [LARGE SCALE GENOMIC DNA]</scope>
    <source>
        <strain evidence="2 3">SA-279</strain>
    </source>
</reference>
<feature type="compositionally biased region" description="Pro residues" evidence="1">
    <location>
        <begin position="446"/>
        <end position="457"/>
    </location>
</feature>
<evidence type="ECO:0000313" key="3">
    <source>
        <dbReference type="Proteomes" id="UP000292781"/>
    </source>
</evidence>
<dbReference type="SUPFAM" id="SSF81901">
    <property type="entry name" value="HCP-like"/>
    <property type="match status" value="1"/>
</dbReference>
<dbReference type="PANTHER" id="PTHR11102:SF160">
    <property type="entry name" value="ERAD-ASSOCIATED E3 UBIQUITIN-PROTEIN LIGASE COMPONENT HRD3"/>
    <property type="match status" value="1"/>
</dbReference>
<feature type="compositionally biased region" description="Low complexity" evidence="1">
    <location>
        <begin position="419"/>
        <end position="431"/>
    </location>
</feature>
<evidence type="ECO:0000313" key="2">
    <source>
        <dbReference type="EMBL" id="TBW35120.1"/>
    </source>
</evidence>
<dbReference type="EMBL" id="SJFN01000028">
    <property type="protein sequence ID" value="TBW35120.1"/>
    <property type="molecule type" value="Genomic_DNA"/>
</dbReference>
<dbReference type="InterPro" id="IPR050767">
    <property type="entry name" value="Sel1_AlgK"/>
</dbReference>